<evidence type="ECO:0000256" key="1">
    <source>
        <dbReference type="SAM" id="Phobius"/>
    </source>
</evidence>
<reference evidence="2 3" key="1">
    <citation type="submission" date="2018-09" db="EMBL/GenBank/DDBJ databases">
        <title>Genomic Encyclopedia of Archaeal and Bacterial Type Strains, Phase II (KMG-II): from individual species to whole genera.</title>
        <authorList>
            <person name="Goeker M."/>
        </authorList>
    </citation>
    <scope>NUCLEOTIDE SEQUENCE [LARGE SCALE GENOMIC DNA]</scope>
    <source>
        <strain evidence="2 3">DSM 26283</strain>
    </source>
</reference>
<keyword evidence="1" id="KW-0812">Transmembrane</keyword>
<protein>
    <submittedName>
        <fullName evidence="2">Uncharacterized protein</fullName>
    </submittedName>
</protein>
<evidence type="ECO:0000313" key="2">
    <source>
        <dbReference type="EMBL" id="RKE90297.1"/>
    </source>
</evidence>
<organism evidence="2 3">
    <name type="scientific">Ichthyenterobacterium magnum</name>
    <dbReference type="NCBI Taxonomy" id="1230530"/>
    <lineage>
        <taxon>Bacteria</taxon>
        <taxon>Pseudomonadati</taxon>
        <taxon>Bacteroidota</taxon>
        <taxon>Flavobacteriia</taxon>
        <taxon>Flavobacteriales</taxon>
        <taxon>Flavobacteriaceae</taxon>
        <taxon>Ichthyenterobacterium</taxon>
    </lineage>
</organism>
<name>A0A420DF69_9FLAO</name>
<keyword evidence="1" id="KW-0472">Membrane</keyword>
<proteinExistence type="predicted"/>
<dbReference type="Proteomes" id="UP000284892">
    <property type="component" value="Unassembled WGS sequence"/>
</dbReference>
<keyword evidence="3" id="KW-1185">Reference proteome</keyword>
<accession>A0A420DF69</accession>
<dbReference type="AlphaFoldDB" id="A0A420DF69"/>
<feature type="transmembrane region" description="Helical" evidence="1">
    <location>
        <begin position="12"/>
        <end position="36"/>
    </location>
</feature>
<dbReference type="EMBL" id="RAQJ01000008">
    <property type="protein sequence ID" value="RKE90297.1"/>
    <property type="molecule type" value="Genomic_DNA"/>
</dbReference>
<comment type="caution">
    <text evidence="2">The sequence shown here is derived from an EMBL/GenBank/DDBJ whole genome shotgun (WGS) entry which is preliminary data.</text>
</comment>
<sequence>MKKIFNKVDFNFYFDFNFSLWTISTLTLVGLFIYYLRNPEKFEKLIALISKFLKYVSNKFDKTYVKYDLQGKINDYLKKVSHRTKHLDIKKINVEWIDVSEQTETQFIQNGELILRLKKGEHQNENIVKASMAFISYAFLKKAKSYIAKYQRESMDLFACYDLLKEEKSEILDQFVQDFMKDKMDNKKISDFFEKYSDIDDVGIFYPVLVQELTFLGEKVFAKKRDAQNIHKEVTELVNFLYRYANRKLREDIVNDFSGTYCKFGIRIIGRSIVINRDGERVYKNHLKKIASDNETLYLIGSNEHKKFINEVFENCKEEIGYSKLMEDTYVATIKDKDGENIKVMSYILTVRNDSIKVYHKK</sequence>
<evidence type="ECO:0000313" key="3">
    <source>
        <dbReference type="Proteomes" id="UP000284892"/>
    </source>
</evidence>
<gene>
    <name evidence="2" type="ORF">BXY80_2764</name>
</gene>
<keyword evidence="1" id="KW-1133">Transmembrane helix</keyword>